<dbReference type="OrthoDB" id="1496226at2"/>
<evidence type="ECO:0000313" key="2">
    <source>
        <dbReference type="Proteomes" id="UP000239002"/>
    </source>
</evidence>
<sequence>MKNLLFLILFLNGALNCFGQHGIEFQFEIQPINNELSIFKDSTIYDVRGVILNTSDTDLYFLSESCNGLAYYIKSNSENVENYVTLNCNASWPEKIMIKPGSQYLFNTNIRMKKIVDDINLDLKLFLLIPSTDVKGKSIFDVQKENIFYTLDLKGKNIKI</sequence>
<dbReference type="AlphaFoldDB" id="A0A2S6INQ1"/>
<accession>A0A2S6INQ1</accession>
<dbReference type="RefSeq" id="WP_104515051.1">
    <property type="nucleotide sequence ID" value="NZ_MQVW01000002.1"/>
</dbReference>
<comment type="caution">
    <text evidence="1">The sequence shown here is derived from an EMBL/GenBank/DDBJ whole genome shotgun (WGS) entry which is preliminary data.</text>
</comment>
<protein>
    <submittedName>
        <fullName evidence="1">Uncharacterized protein</fullName>
    </submittedName>
</protein>
<dbReference type="EMBL" id="PTJE01000002">
    <property type="protein sequence ID" value="PPK95760.1"/>
    <property type="molecule type" value="Genomic_DNA"/>
</dbReference>
<name>A0A2S6INQ1_9FLAO</name>
<keyword evidence="2" id="KW-1185">Reference proteome</keyword>
<proteinExistence type="predicted"/>
<organism evidence="1 2">
    <name type="scientific">Nonlabens xylanidelens</name>
    <dbReference type="NCBI Taxonomy" id="191564"/>
    <lineage>
        <taxon>Bacteria</taxon>
        <taxon>Pseudomonadati</taxon>
        <taxon>Bacteroidota</taxon>
        <taxon>Flavobacteriia</taxon>
        <taxon>Flavobacteriales</taxon>
        <taxon>Flavobacteriaceae</taxon>
        <taxon>Nonlabens</taxon>
    </lineage>
</organism>
<gene>
    <name evidence="1" type="ORF">LY01_01353</name>
</gene>
<dbReference type="Proteomes" id="UP000239002">
    <property type="component" value="Unassembled WGS sequence"/>
</dbReference>
<evidence type="ECO:0000313" key="1">
    <source>
        <dbReference type="EMBL" id="PPK95760.1"/>
    </source>
</evidence>
<reference evidence="1 2" key="1">
    <citation type="submission" date="2018-02" db="EMBL/GenBank/DDBJ databases">
        <title>Genomic Encyclopedia of Archaeal and Bacterial Type Strains, Phase II (KMG-II): from individual species to whole genera.</title>
        <authorList>
            <person name="Goeker M."/>
        </authorList>
    </citation>
    <scope>NUCLEOTIDE SEQUENCE [LARGE SCALE GENOMIC DNA]</scope>
    <source>
        <strain evidence="1 2">DSM 16809</strain>
    </source>
</reference>